<dbReference type="Pfam" id="PF02687">
    <property type="entry name" value="FtsX"/>
    <property type="match status" value="1"/>
</dbReference>
<dbReference type="Proteomes" id="UP000595618">
    <property type="component" value="Chromosome"/>
</dbReference>
<keyword evidence="9 10" id="KW-0131">Cell cycle</keyword>
<evidence type="ECO:0000256" key="11">
    <source>
        <dbReference type="SAM" id="Phobius"/>
    </source>
</evidence>
<dbReference type="InterPro" id="IPR040690">
    <property type="entry name" value="FtsX_ECD"/>
</dbReference>
<protein>
    <recommendedName>
        <fullName evidence="3 10">Cell division protein FtsX</fullName>
    </recommendedName>
</protein>
<evidence type="ECO:0000256" key="4">
    <source>
        <dbReference type="ARBA" id="ARBA00022475"/>
    </source>
</evidence>
<keyword evidence="6 11" id="KW-0812">Transmembrane</keyword>
<keyword evidence="4 10" id="KW-1003">Cell membrane</keyword>
<evidence type="ECO:0000256" key="8">
    <source>
        <dbReference type="ARBA" id="ARBA00023136"/>
    </source>
</evidence>
<dbReference type="PANTHER" id="PTHR47755:SF1">
    <property type="entry name" value="CELL DIVISION PROTEIN FTSX"/>
    <property type="match status" value="1"/>
</dbReference>
<dbReference type="InterPro" id="IPR004513">
    <property type="entry name" value="FtsX"/>
</dbReference>
<keyword evidence="5 10" id="KW-0132">Cell division</keyword>
<evidence type="ECO:0000256" key="1">
    <source>
        <dbReference type="ARBA" id="ARBA00004651"/>
    </source>
</evidence>
<evidence type="ECO:0000256" key="2">
    <source>
        <dbReference type="ARBA" id="ARBA00007379"/>
    </source>
</evidence>
<dbReference type="AlphaFoldDB" id="A0A7T5USB6"/>
<comment type="subcellular location">
    <subcellularLocation>
        <location evidence="1">Cell membrane</location>
        <topology evidence="1">Multi-pass membrane protein</topology>
    </subcellularLocation>
</comment>
<feature type="transmembrane region" description="Helical" evidence="11">
    <location>
        <begin position="182"/>
        <end position="205"/>
    </location>
</feature>
<feature type="domain" description="FtsX extracellular" evidence="13">
    <location>
        <begin position="60"/>
        <end position="156"/>
    </location>
</feature>
<dbReference type="Gene3D" id="3.30.70.3040">
    <property type="match status" value="1"/>
</dbReference>
<dbReference type="PIRSF" id="PIRSF003097">
    <property type="entry name" value="FtsX"/>
    <property type="match status" value="1"/>
</dbReference>
<keyword evidence="7 11" id="KW-1133">Transmembrane helix</keyword>
<evidence type="ECO:0000256" key="5">
    <source>
        <dbReference type="ARBA" id="ARBA00022618"/>
    </source>
</evidence>
<dbReference type="InterPro" id="IPR003838">
    <property type="entry name" value="ABC3_permease_C"/>
</dbReference>
<evidence type="ECO:0000259" key="12">
    <source>
        <dbReference type="Pfam" id="PF02687"/>
    </source>
</evidence>
<evidence type="ECO:0000256" key="6">
    <source>
        <dbReference type="ARBA" id="ARBA00022692"/>
    </source>
</evidence>
<feature type="transmembrane region" description="Helical" evidence="11">
    <location>
        <begin position="273"/>
        <end position="296"/>
    </location>
</feature>
<dbReference type="Pfam" id="PF18075">
    <property type="entry name" value="FtsX_ECD"/>
    <property type="match status" value="1"/>
</dbReference>
<feature type="domain" description="ABC3 transporter permease C-terminal" evidence="12">
    <location>
        <begin position="181"/>
        <end position="301"/>
    </location>
</feature>
<gene>
    <name evidence="14" type="ORF">HYW89_01070</name>
</gene>
<evidence type="ECO:0000313" key="14">
    <source>
        <dbReference type="EMBL" id="QQG45513.1"/>
    </source>
</evidence>
<sequence>MFKVTLRRIFRSGYLSFRRNGWLSTATVLVLSLVLFVLGNLIFVGALANTVLSSLESKIDISVYFTTDAPEQNILAVKRDIESLSDVSEVSYVSRDRALEEFRERHKNNALIAGALDELGDNPLQASLNIKARDPSNYVLVSDFLLKKNYPTVDKVNYFENQKVIERLGAILGTVRGGGAMLAIFLAFVAVLVAFNTVRLAIYTMREEIGIMRLVGATQWFIRGPFLVGGVLYGVVAAAATTLVFFPLIWLASPKISLLVPSFDLFQYFLSNFFEFFLIMLFAGILLGVTSSFIAIRRYLQI</sequence>
<dbReference type="GO" id="GO:0005886">
    <property type="term" value="C:plasma membrane"/>
    <property type="evidence" value="ECO:0007669"/>
    <property type="project" value="UniProtKB-SubCell"/>
</dbReference>
<dbReference type="PANTHER" id="PTHR47755">
    <property type="entry name" value="CELL DIVISION PROTEIN FTSX"/>
    <property type="match status" value="1"/>
</dbReference>
<comment type="similarity">
    <text evidence="2 10">Belongs to the ABC-4 integral membrane protein family. FtsX subfamily.</text>
</comment>
<evidence type="ECO:0000256" key="10">
    <source>
        <dbReference type="PIRNR" id="PIRNR003097"/>
    </source>
</evidence>
<dbReference type="EMBL" id="CP066690">
    <property type="protein sequence ID" value="QQG45513.1"/>
    <property type="molecule type" value="Genomic_DNA"/>
</dbReference>
<evidence type="ECO:0000256" key="3">
    <source>
        <dbReference type="ARBA" id="ARBA00021907"/>
    </source>
</evidence>
<accession>A0A7T5USB6</accession>
<keyword evidence="8 10" id="KW-0472">Membrane</keyword>
<evidence type="ECO:0000313" key="15">
    <source>
        <dbReference type="Proteomes" id="UP000595618"/>
    </source>
</evidence>
<evidence type="ECO:0000259" key="13">
    <source>
        <dbReference type="Pfam" id="PF18075"/>
    </source>
</evidence>
<feature type="transmembrane region" description="Helical" evidence="11">
    <location>
        <begin position="21"/>
        <end position="48"/>
    </location>
</feature>
<evidence type="ECO:0000256" key="9">
    <source>
        <dbReference type="ARBA" id="ARBA00023306"/>
    </source>
</evidence>
<feature type="transmembrane region" description="Helical" evidence="11">
    <location>
        <begin position="226"/>
        <end position="253"/>
    </location>
</feature>
<organism evidence="14 15">
    <name type="scientific">Candidatus Sungiibacteriota bacterium</name>
    <dbReference type="NCBI Taxonomy" id="2750080"/>
    <lineage>
        <taxon>Bacteria</taxon>
        <taxon>Candidatus Sungiibacteriota</taxon>
    </lineage>
</organism>
<reference evidence="14 15" key="1">
    <citation type="submission" date="2020-07" db="EMBL/GenBank/DDBJ databases">
        <title>Huge and variable diversity of episymbiotic CPR bacteria and DPANN archaea in groundwater ecosystems.</title>
        <authorList>
            <person name="He C.Y."/>
            <person name="Keren R."/>
            <person name="Whittaker M."/>
            <person name="Farag I.F."/>
            <person name="Doudna J."/>
            <person name="Cate J.H.D."/>
            <person name="Banfield J.F."/>
        </authorList>
    </citation>
    <scope>NUCLEOTIDE SEQUENCE [LARGE SCALE GENOMIC DNA]</scope>
    <source>
        <strain evidence="14">NC_groundwater_541_Ag_S-0.1um_46_50</strain>
    </source>
</reference>
<evidence type="ECO:0000256" key="7">
    <source>
        <dbReference type="ARBA" id="ARBA00022989"/>
    </source>
</evidence>
<proteinExistence type="inferred from homology"/>
<dbReference type="GO" id="GO:0051301">
    <property type="term" value="P:cell division"/>
    <property type="evidence" value="ECO:0007669"/>
    <property type="project" value="UniProtKB-KW"/>
</dbReference>
<name>A0A7T5USB6_9BACT</name>